<keyword evidence="3" id="KW-1185">Reference proteome</keyword>
<feature type="region of interest" description="Disordered" evidence="1">
    <location>
        <begin position="105"/>
        <end position="132"/>
    </location>
</feature>
<reference evidence="2 3" key="1">
    <citation type="submission" date="2023-07" db="EMBL/GenBank/DDBJ databases">
        <title>Sequencing the genomes of 1000 actinobacteria strains.</title>
        <authorList>
            <person name="Klenk H.-P."/>
        </authorList>
    </citation>
    <scope>NUCLEOTIDE SEQUENCE [LARGE SCALE GENOMIC DNA]</scope>
    <source>
        <strain evidence="2 3">DSM 44711</strain>
    </source>
</reference>
<dbReference type="RefSeq" id="WP_310429367.1">
    <property type="nucleotide sequence ID" value="NZ_JAVDYC010000001.1"/>
</dbReference>
<dbReference type="CDD" id="cd20745">
    <property type="entry name" value="FIX_RhsA_AHH_HNH-like"/>
    <property type="match status" value="1"/>
</dbReference>
<gene>
    <name evidence="2" type="ORF">J2S44_008544</name>
</gene>
<evidence type="ECO:0000256" key="1">
    <source>
        <dbReference type="SAM" id="MobiDB-lite"/>
    </source>
</evidence>
<dbReference type="AlphaFoldDB" id="A0AAE3ZYC6"/>
<sequence>MTEMASPAACAAFGGGNPVSQVEIDGHFSLSDIGHAALDVVGLVPGVGEVADLANAAWYAAEGDYGNAALSAASAVPFAGYAASAVKGAKYAAKGADAAQGAARSADTARSGAKAANGGAGRWPGRTGRTEGGLRRWRCRNAGLGRGRARRRWILVTCRVGTPSRGRRARATA</sequence>
<name>A0AAE3ZYC6_9ACTN</name>
<organism evidence="2 3">
    <name type="scientific">Catenuloplanes niger</name>
    <dbReference type="NCBI Taxonomy" id="587534"/>
    <lineage>
        <taxon>Bacteria</taxon>
        <taxon>Bacillati</taxon>
        <taxon>Actinomycetota</taxon>
        <taxon>Actinomycetes</taxon>
        <taxon>Micromonosporales</taxon>
        <taxon>Micromonosporaceae</taxon>
        <taxon>Catenuloplanes</taxon>
    </lineage>
</organism>
<dbReference type="EMBL" id="JAVDYC010000001">
    <property type="protein sequence ID" value="MDR7328294.1"/>
    <property type="molecule type" value="Genomic_DNA"/>
</dbReference>
<proteinExistence type="predicted"/>
<evidence type="ECO:0000313" key="3">
    <source>
        <dbReference type="Proteomes" id="UP001183629"/>
    </source>
</evidence>
<protein>
    <submittedName>
        <fullName evidence="2">Uncharacterized protein</fullName>
    </submittedName>
</protein>
<comment type="caution">
    <text evidence="2">The sequence shown here is derived from an EMBL/GenBank/DDBJ whole genome shotgun (WGS) entry which is preliminary data.</text>
</comment>
<accession>A0AAE3ZYC6</accession>
<dbReference type="Proteomes" id="UP001183629">
    <property type="component" value="Unassembled WGS sequence"/>
</dbReference>
<evidence type="ECO:0000313" key="2">
    <source>
        <dbReference type="EMBL" id="MDR7328294.1"/>
    </source>
</evidence>